<dbReference type="EMBL" id="CP014578">
    <property type="protein sequence ID" value="ANB72626.1"/>
    <property type="molecule type" value="Genomic_DNA"/>
</dbReference>
<dbReference type="Proteomes" id="UP000076852">
    <property type="component" value="Chromosome 1"/>
</dbReference>
<reference evidence="1 2" key="1">
    <citation type="journal article" date="2016" name="Gene">
        <title>PacBio SMRT assembly of a complex multi-replicon genome reveals chlorocatechol degradative operon in a region of genome plasticity.</title>
        <authorList>
            <person name="Ricker N."/>
            <person name="Shen S.Y."/>
            <person name="Goordial J."/>
            <person name="Jin S."/>
            <person name="Fulthorpe R.R."/>
        </authorList>
    </citation>
    <scope>NUCLEOTIDE SEQUENCE [LARGE SCALE GENOMIC DNA]</scope>
    <source>
        <strain evidence="1 2">OLGA172</strain>
    </source>
</reference>
<dbReference type="STRING" id="1804984.AYM40_09790"/>
<dbReference type="AlphaFoldDB" id="A0A160FKN9"/>
<dbReference type="OrthoDB" id="8912417at2"/>
<protein>
    <submittedName>
        <fullName evidence="1">Uncharacterized protein</fullName>
    </submittedName>
</protein>
<proteinExistence type="predicted"/>
<name>A0A160FKN9_9BURK</name>
<dbReference type="KEGG" id="buz:AYM40_09790"/>
<organism evidence="1 2">
    <name type="scientific">Paraburkholderia phytofirmans OLGA172</name>
    <dbReference type="NCBI Taxonomy" id="1417228"/>
    <lineage>
        <taxon>Bacteria</taxon>
        <taxon>Pseudomonadati</taxon>
        <taxon>Pseudomonadota</taxon>
        <taxon>Betaproteobacteria</taxon>
        <taxon>Burkholderiales</taxon>
        <taxon>Burkholderiaceae</taxon>
        <taxon>Paraburkholderia</taxon>
    </lineage>
</organism>
<sequence>MQIMGEAKRRGTREQRAAMAIQSYASATQPAVITKLEVATVQLDAAIRLFFGGDYVSSLTLAGAAEGILGALSQRAELPNAVDFVVDYYRGETDTETDREHRKFITDILNEARNQAKHAGDPSETHFEVERIQPVSMIMRALPMVEPLGGEFSDAMKAFAVWLKRHPEL</sequence>
<evidence type="ECO:0000313" key="2">
    <source>
        <dbReference type="Proteomes" id="UP000076852"/>
    </source>
</evidence>
<keyword evidence="2" id="KW-1185">Reference proteome</keyword>
<evidence type="ECO:0000313" key="1">
    <source>
        <dbReference type="EMBL" id="ANB72626.1"/>
    </source>
</evidence>
<accession>A0A160FKN9</accession>
<gene>
    <name evidence="1" type="ORF">AYM40_09790</name>
</gene>
<dbReference type="RefSeq" id="WP_063496052.1">
    <property type="nucleotide sequence ID" value="NZ_CP014578.1"/>
</dbReference>